<comment type="caution">
    <text evidence="2">The sequence shown here is derived from an EMBL/GenBank/DDBJ whole genome shotgun (WGS) entry which is preliminary data.</text>
</comment>
<protein>
    <submittedName>
        <fullName evidence="2">Uncharacterized protein DUF4270</fullName>
    </submittedName>
</protein>
<evidence type="ECO:0000313" key="2">
    <source>
        <dbReference type="EMBL" id="RCW91353.1"/>
    </source>
</evidence>
<evidence type="ECO:0000313" key="3">
    <source>
        <dbReference type="Proteomes" id="UP000253436"/>
    </source>
</evidence>
<proteinExistence type="predicted"/>
<gene>
    <name evidence="2" type="ORF">DFQ08_103181</name>
</gene>
<dbReference type="AlphaFoldDB" id="A0A368ZG97"/>
<dbReference type="OrthoDB" id="1092930at2"/>
<reference evidence="2 3" key="1">
    <citation type="submission" date="2018-07" db="EMBL/GenBank/DDBJ databases">
        <title>Genomic Encyclopedia of Type Strains, Phase III (KMG-III): the genomes of soil and plant-associated and newly described type strains.</title>
        <authorList>
            <person name="Whitman W."/>
        </authorList>
    </citation>
    <scope>NUCLEOTIDE SEQUENCE [LARGE SCALE GENOMIC DNA]</scope>
    <source>
        <strain evidence="2 3">CECT 7958</strain>
    </source>
</reference>
<feature type="signal peptide" evidence="1">
    <location>
        <begin position="1"/>
        <end position="22"/>
    </location>
</feature>
<evidence type="ECO:0000256" key="1">
    <source>
        <dbReference type="SAM" id="SignalP"/>
    </source>
</evidence>
<dbReference type="InterPro" id="IPR025366">
    <property type="entry name" value="DUF4270"/>
</dbReference>
<dbReference type="PROSITE" id="PS51257">
    <property type="entry name" value="PROKAR_LIPOPROTEIN"/>
    <property type="match status" value="1"/>
</dbReference>
<dbReference type="RefSeq" id="WP_114309869.1">
    <property type="nucleotide sequence ID" value="NZ_QPJO01000003.1"/>
</dbReference>
<dbReference type="EMBL" id="QPJO01000003">
    <property type="protein sequence ID" value="RCW91353.1"/>
    <property type="molecule type" value="Genomic_DNA"/>
</dbReference>
<dbReference type="Proteomes" id="UP000253436">
    <property type="component" value="Unassembled WGS sequence"/>
</dbReference>
<accession>A0A368ZG97</accession>
<keyword evidence="1" id="KW-0732">Signal</keyword>
<name>A0A368ZG97_9FLAO</name>
<sequence length="432" mass="48483">MLRSFLKLFIAFTILSMGIACSTDTEDDSLLAGEDFTGTNIRVLSIDTFSVKLSTMKFDSITTSTNDRLLVGNYQDDTMGTLNAATYVQMTPTSYYLDNDATLDSITLVLGYDSYYYNDTTQVATVNVHKLTEKMTSDDDYFYNTTVTPYETEVLKTLSYYPTPNKDSLVVTLPYDFGEELFNGIRDNDITDEESLYQKLKGLTVQPGTNDNGAVIGFSTATSSSYLRFYYTIPDELETDEYTYDMTINSYYNKINSDVTGLPLEAITDQEDNLESSDSNHITYNQCGTGYVTKIEFPSIKNLFNIGSDGTILDAVLYIEPNSTAHTDIQPLSETLLLYTIDQNNDLASQVSNSVDVVTAGITDENTEFNELTYTVPVIDFIDQKLNESPETEDALILIPTDYNSTVNKIIFNDSERSEYKTKLIITYAVYE</sequence>
<dbReference type="Pfam" id="PF14092">
    <property type="entry name" value="DUF4270"/>
    <property type="match status" value="1"/>
</dbReference>
<organism evidence="2 3">
    <name type="scientific">Winogradskyella arenosi</name>
    <dbReference type="NCBI Taxonomy" id="533325"/>
    <lineage>
        <taxon>Bacteria</taxon>
        <taxon>Pseudomonadati</taxon>
        <taxon>Bacteroidota</taxon>
        <taxon>Flavobacteriia</taxon>
        <taxon>Flavobacteriales</taxon>
        <taxon>Flavobacteriaceae</taxon>
        <taxon>Winogradskyella</taxon>
    </lineage>
</organism>
<keyword evidence="3" id="KW-1185">Reference proteome</keyword>
<feature type="chain" id="PRO_5017060196" evidence="1">
    <location>
        <begin position="23"/>
        <end position="432"/>
    </location>
</feature>